<keyword evidence="6" id="KW-0479">Metal-binding</keyword>
<keyword evidence="4" id="KW-0964">Secreted</keyword>
<name>A0A1H0KMX2_HALAD</name>
<dbReference type="Pfam" id="PF00395">
    <property type="entry name" value="SLH"/>
    <property type="match status" value="2"/>
</dbReference>
<feature type="chain" id="PRO_5011581032" evidence="12">
    <location>
        <begin position="25"/>
        <end position="549"/>
    </location>
</feature>
<evidence type="ECO:0000256" key="11">
    <source>
        <dbReference type="PROSITE-ProRule" id="PRU01240"/>
    </source>
</evidence>
<comment type="similarity">
    <text evidence="3 11">Belongs to the peptidase S8 family.</text>
</comment>
<dbReference type="InterPro" id="IPR022398">
    <property type="entry name" value="Peptidase_S8_His-AS"/>
</dbReference>
<keyword evidence="10" id="KW-0106">Calcium</keyword>
<dbReference type="PROSITE" id="PS51272">
    <property type="entry name" value="SLH"/>
    <property type="match status" value="3"/>
</dbReference>
<dbReference type="PROSITE" id="PS00136">
    <property type="entry name" value="SUBTILASE_ASP"/>
    <property type="match status" value="1"/>
</dbReference>
<evidence type="ECO:0000313" key="15">
    <source>
        <dbReference type="Proteomes" id="UP000198860"/>
    </source>
</evidence>
<dbReference type="RefSeq" id="WP_089651954.1">
    <property type="nucleotide sequence ID" value="NZ_FNIZ01000006.1"/>
</dbReference>
<dbReference type="CDD" id="cd07477">
    <property type="entry name" value="Peptidases_S8_Subtilisin_subset"/>
    <property type="match status" value="1"/>
</dbReference>
<evidence type="ECO:0000256" key="4">
    <source>
        <dbReference type="ARBA" id="ARBA00022525"/>
    </source>
</evidence>
<feature type="active site" description="Charge relay system" evidence="11">
    <location>
        <position position="320"/>
    </location>
</feature>
<dbReference type="Pfam" id="PF00082">
    <property type="entry name" value="Peptidase_S8"/>
    <property type="match status" value="1"/>
</dbReference>
<dbReference type="PANTHER" id="PTHR43806:SF11">
    <property type="entry name" value="CEREVISIN-RELATED"/>
    <property type="match status" value="1"/>
</dbReference>
<dbReference type="InterPro" id="IPR000209">
    <property type="entry name" value="Peptidase_S8/S53_dom"/>
</dbReference>
<dbReference type="InterPro" id="IPR001119">
    <property type="entry name" value="SLH_dom"/>
</dbReference>
<dbReference type="InterPro" id="IPR034202">
    <property type="entry name" value="Subtilisin_Carlsberg-like"/>
</dbReference>
<accession>A0A1H0KMX2</accession>
<evidence type="ECO:0000256" key="1">
    <source>
        <dbReference type="ARBA" id="ARBA00001913"/>
    </source>
</evidence>
<dbReference type="PROSITE" id="PS51892">
    <property type="entry name" value="SUBTILASE"/>
    <property type="match status" value="1"/>
</dbReference>
<feature type="active site" description="Charge relay system" evidence="11">
    <location>
        <position position="126"/>
    </location>
</feature>
<dbReference type="EMBL" id="FNIZ01000006">
    <property type="protein sequence ID" value="SDO57279.1"/>
    <property type="molecule type" value="Genomic_DNA"/>
</dbReference>
<dbReference type="SUPFAM" id="SSF52743">
    <property type="entry name" value="Subtilisin-like"/>
    <property type="match status" value="1"/>
</dbReference>
<evidence type="ECO:0000256" key="6">
    <source>
        <dbReference type="ARBA" id="ARBA00022723"/>
    </source>
</evidence>
<dbReference type="PROSITE" id="PS00137">
    <property type="entry name" value="SUBTILASE_HIS"/>
    <property type="match status" value="1"/>
</dbReference>
<reference evidence="15" key="1">
    <citation type="submission" date="2016-10" db="EMBL/GenBank/DDBJ databases">
        <authorList>
            <person name="Varghese N."/>
            <person name="Submissions S."/>
        </authorList>
    </citation>
    <scope>NUCLEOTIDE SEQUENCE [LARGE SCALE GENOMIC DNA]</scope>
    <source>
        <strain evidence="15">CGMCC 1.3703</strain>
    </source>
</reference>
<evidence type="ECO:0000313" key="14">
    <source>
        <dbReference type="EMBL" id="SDO57279.1"/>
    </source>
</evidence>
<dbReference type="InterPro" id="IPR015500">
    <property type="entry name" value="Peptidase_S8_subtilisin-rel"/>
</dbReference>
<protein>
    <submittedName>
        <fullName evidence="14">S-layer homology domain-containing protein</fullName>
    </submittedName>
</protein>
<feature type="signal peptide" evidence="12">
    <location>
        <begin position="1"/>
        <end position="24"/>
    </location>
</feature>
<dbReference type="GO" id="GO:0046872">
    <property type="term" value="F:metal ion binding"/>
    <property type="evidence" value="ECO:0007669"/>
    <property type="project" value="UniProtKB-KW"/>
</dbReference>
<dbReference type="InterPro" id="IPR050131">
    <property type="entry name" value="Peptidase_S8_subtilisin-like"/>
</dbReference>
<dbReference type="InterPro" id="IPR037045">
    <property type="entry name" value="S8pro/Inhibitor_I9_sf"/>
</dbReference>
<dbReference type="GO" id="GO:0006508">
    <property type="term" value="P:proteolysis"/>
    <property type="evidence" value="ECO:0007669"/>
    <property type="project" value="UniProtKB-KW"/>
</dbReference>
<evidence type="ECO:0000256" key="10">
    <source>
        <dbReference type="ARBA" id="ARBA00022837"/>
    </source>
</evidence>
<dbReference type="InterPro" id="IPR036852">
    <property type="entry name" value="Peptidase_S8/S53_dom_sf"/>
</dbReference>
<evidence type="ECO:0000256" key="8">
    <source>
        <dbReference type="ARBA" id="ARBA00022801"/>
    </source>
</evidence>
<sequence length="549" mass="60085">MKEWVKVCLIAFLVVAVTPSLVTASTEIEDPKRVILTYEKDEGLGFLDEIPHTIHHNYERLGAVAVTVNQDDLPLLENEEAVTSIEEDQQVKVSAQQEGWGYTSVGTQKSEHLGLAGDGVKVAVIDTGINTNHPDLKVTGGASFVEGETFVDDNGHGTHVAGIIGALDDDEGTIGIAPKAQLYAVKVLDQDGNGLVSSVLAGIEWAIEKEMDIINLSLTACTPSDLTKQALQDAKDAGIIVVAASGNRDVCTYNDVTDVLYPARYPGIVSVGAVEEDQSDSGYTYGGPSLDFTAPGMNIKSTYITTEDQQSGYETLSGSSMAAPHVTGVLTLYKEMFPEFDKDELLNIAINNSLDLGEDGKDNIYGHGMIQAPTTPFSDFERDRWYSVALELMARNNWISGYRDASFMPQKEITREEVVSIIGRILDLDNEKRETRFSDVPKETFGSGYIDSAVDAGFVNGYPDGTFRPKDSVTRGDIAILIHYAFNIEEDKELESFPDISTEDYYYDSVTTLKDSGIVNGYPDGTFRPMENISRSEVVYMLYKVIELK</sequence>
<keyword evidence="9 11" id="KW-0720">Serine protease</keyword>
<evidence type="ECO:0000256" key="3">
    <source>
        <dbReference type="ARBA" id="ARBA00011073"/>
    </source>
</evidence>
<dbReference type="PRINTS" id="PR00723">
    <property type="entry name" value="SUBTILISIN"/>
</dbReference>
<feature type="active site" description="Charge relay system" evidence="11">
    <location>
        <position position="156"/>
    </location>
</feature>
<feature type="domain" description="SLH" evidence="13">
    <location>
        <begin position="433"/>
        <end position="492"/>
    </location>
</feature>
<dbReference type="Gene3D" id="3.40.50.200">
    <property type="entry name" value="Peptidase S8/S53 domain"/>
    <property type="match status" value="1"/>
</dbReference>
<evidence type="ECO:0000256" key="7">
    <source>
        <dbReference type="ARBA" id="ARBA00022729"/>
    </source>
</evidence>
<keyword evidence="7 12" id="KW-0732">Signal</keyword>
<dbReference type="InterPro" id="IPR023827">
    <property type="entry name" value="Peptidase_S8_Asp-AS"/>
</dbReference>
<feature type="domain" description="SLH" evidence="13">
    <location>
        <begin position="373"/>
        <end position="432"/>
    </location>
</feature>
<evidence type="ECO:0000256" key="9">
    <source>
        <dbReference type="ARBA" id="ARBA00022825"/>
    </source>
</evidence>
<dbReference type="STRING" id="240303.SAMN05421677_10668"/>
<keyword evidence="5 11" id="KW-0645">Protease</keyword>
<comment type="cofactor">
    <cofactor evidence="1">
        <name>Ca(2+)</name>
        <dbReference type="ChEBI" id="CHEBI:29108"/>
    </cofactor>
</comment>
<dbReference type="OrthoDB" id="9798386at2"/>
<feature type="domain" description="SLH" evidence="13">
    <location>
        <begin position="493"/>
        <end position="549"/>
    </location>
</feature>
<dbReference type="PANTHER" id="PTHR43806">
    <property type="entry name" value="PEPTIDASE S8"/>
    <property type="match status" value="1"/>
</dbReference>
<evidence type="ECO:0000256" key="12">
    <source>
        <dbReference type="SAM" id="SignalP"/>
    </source>
</evidence>
<gene>
    <name evidence="14" type="ORF">SAMN05421677_10668</name>
</gene>
<proteinExistence type="inferred from homology"/>
<evidence type="ECO:0000259" key="13">
    <source>
        <dbReference type="PROSITE" id="PS51272"/>
    </source>
</evidence>
<organism evidence="14 15">
    <name type="scientific">Halobacillus aidingensis</name>
    <dbReference type="NCBI Taxonomy" id="240303"/>
    <lineage>
        <taxon>Bacteria</taxon>
        <taxon>Bacillati</taxon>
        <taxon>Bacillota</taxon>
        <taxon>Bacilli</taxon>
        <taxon>Bacillales</taxon>
        <taxon>Bacillaceae</taxon>
        <taxon>Halobacillus</taxon>
    </lineage>
</organism>
<keyword evidence="8 11" id="KW-0378">Hydrolase</keyword>
<evidence type="ECO:0000256" key="2">
    <source>
        <dbReference type="ARBA" id="ARBA00004613"/>
    </source>
</evidence>
<dbReference type="GO" id="GO:0005576">
    <property type="term" value="C:extracellular region"/>
    <property type="evidence" value="ECO:0007669"/>
    <property type="project" value="UniProtKB-SubCell"/>
</dbReference>
<dbReference type="AlphaFoldDB" id="A0A1H0KMX2"/>
<dbReference type="Proteomes" id="UP000198860">
    <property type="component" value="Unassembled WGS sequence"/>
</dbReference>
<evidence type="ECO:0000256" key="5">
    <source>
        <dbReference type="ARBA" id="ARBA00022670"/>
    </source>
</evidence>
<dbReference type="Gene3D" id="3.30.70.80">
    <property type="entry name" value="Peptidase S8 propeptide/proteinase inhibitor I9"/>
    <property type="match status" value="1"/>
</dbReference>
<dbReference type="SUPFAM" id="SSF54897">
    <property type="entry name" value="Protease propeptides/inhibitors"/>
    <property type="match status" value="1"/>
</dbReference>
<comment type="subcellular location">
    <subcellularLocation>
        <location evidence="2">Secreted</location>
    </subcellularLocation>
</comment>
<dbReference type="GO" id="GO:0004252">
    <property type="term" value="F:serine-type endopeptidase activity"/>
    <property type="evidence" value="ECO:0007669"/>
    <property type="project" value="UniProtKB-UniRule"/>
</dbReference>
<keyword evidence="15" id="KW-1185">Reference proteome</keyword>